<keyword evidence="1" id="KW-0378">Hydrolase</keyword>
<dbReference type="Gene3D" id="3.60.40.10">
    <property type="entry name" value="PPM-type phosphatase domain"/>
    <property type="match status" value="1"/>
</dbReference>
<dbReference type="InterPro" id="IPR036457">
    <property type="entry name" value="PPM-type-like_dom_sf"/>
</dbReference>
<feature type="domain" description="PPM-type phosphatase" evidence="2">
    <location>
        <begin position="256"/>
        <end position="464"/>
    </location>
</feature>
<dbReference type="PANTHER" id="PTHR43156:SF2">
    <property type="entry name" value="STAGE II SPORULATION PROTEIN E"/>
    <property type="match status" value="1"/>
</dbReference>
<dbReference type="Pfam" id="PF07228">
    <property type="entry name" value="SpoIIE"/>
    <property type="match status" value="1"/>
</dbReference>
<evidence type="ECO:0000256" key="1">
    <source>
        <dbReference type="ARBA" id="ARBA00022801"/>
    </source>
</evidence>
<dbReference type="SUPFAM" id="SSF81606">
    <property type="entry name" value="PP2C-like"/>
    <property type="match status" value="1"/>
</dbReference>
<comment type="caution">
    <text evidence="3">The sequence shown here is derived from an EMBL/GenBank/DDBJ whole genome shotgun (WGS) entry which is preliminary data.</text>
</comment>
<sequence length="467" mass="52516">MAEVKEKGTFLNPYVIQMDKFADSLMHLSRTFLTLEDYKGTFSKEEIEDMFVKITDKVCENCEKKEWCLGENRVHTYQMLYEILCTVEEYGAELNVEIKRKLQKKCISAPRFLRETLEVFENAKQILLWNNRIVQNREGYAIQLNSFAKMIQYTTRELDAGIFEDEHLEKKLKNHLKKIGVRMLSSVFFVTSEGKYEIHVTVKASKGHCIATKELATEIGRCVGRVMMLEQGERPIIGEEYCTIACVEGARYHTLQGVAKIGKGCEKISGDTFLMTDLPGGKKGVALSDGMGSGEDALRESTMVVEMLEELLEAGFPVKTAIQMMNTALVIGREEVRFSTIDVSLFDLYSGKCEFVKAGASTTFIKRKEGVERISSTTLPIGVIQDIEIESVEKELESGDFVIMVTDGVMDALPVGEQDVLMSTFIQGSNIVNPKELAHHILGQVLEWTGEVPIDDMTVLAVGMWKL</sequence>
<dbReference type="PANTHER" id="PTHR43156">
    <property type="entry name" value="STAGE II SPORULATION PROTEIN E-RELATED"/>
    <property type="match status" value="1"/>
</dbReference>
<dbReference type="InterPro" id="IPR052016">
    <property type="entry name" value="Bact_Sigma-Reg"/>
</dbReference>
<organism evidence="3 4">
    <name type="scientific">Extibacter muris</name>
    <dbReference type="NCBI Taxonomy" id="1796622"/>
    <lineage>
        <taxon>Bacteria</taxon>
        <taxon>Bacillati</taxon>
        <taxon>Bacillota</taxon>
        <taxon>Clostridia</taxon>
        <taxon>Lachnospirales</taxon>
        <taxon>Lachnospiraceae</taxon>
        <taxon>Extibacter</taxon>
    </lineage>
</organism>
<dbReference type="Pfam" id="PF19732">
    <property type="entry name" value="SpoIIE_N"/>
    <property type="match status" value="1"/>
</dbReference>
<accession>A0A4V2WS54</accession>
<evidence type="ECO:0000313" key="4">
    <source>
        <dbReference type="Proteomes" id="UP000295710"/>
    </source>
</evidence>
<keyword evidence="4" id="KW-1185">Reference proteome</keyword>
<gene>
    <name evidence="3" type="ORF">E1963_17930</name>
</gene>
<dbReference type="EMBL" id="SMMX01000025">
    <property type="protein sequence ID" value="TDA20290.1"/>
    <property type="molecule type" value="Genomic_DNA"/>
</dbReference>
<dbReference type="Proteomes" id="UP000295710">
    <property type="component" value="Unassembled WGS sequence"/>
</dbReference>
<dbReference type="InterPro" id="IPR045768">
    <property type="entry name" value="SpoIIE_N"/>
</dbReference>
<reference evidence="3 4" key="1">
    <citation type="journal article" date="2016" name="Nat. Microbiol.">
        <title>The Mouse Intestinal Bacterial Collection (miBC) provides host-specific insight into cultured diversity and functional potential of the gut microbiota.</title>
        <authorList>
            <person name="Lagkouvardos I."/>
            <person name="Pukall R."/>
            <person name="Abt B."/>
            <person name="Foesel B.U."/>
            <person name="Meier-Kolthoff J.P."/>
            <person name="Kumar N."/>
            <person name="Bresciani A."/>
            <person name="Martinez I."/>
            <person name="Just S."/>
            <person name="Ziegler C."/>
            <person name="Brugiroux S."/>
            <person name="Garzetti D."/>
            <person name="Wenning M."/>
            <person name="Bui T.P."/>
            <person name="Wang J."/>
            <person name="Hugenholtz F."/>
            <person name="Plugge C.M."/>
            <person name="Peterson D.A."/>
            <person name="Hornef M.W."/>
            <person name="Baines J.F."/>
            <person name="Smidt H."/>
            <person name="Walter J."/>
            <person name="Kristiansen K."/>
            <person name="Nielsen H.B."/>
            <person name="Haller D."/>
            <person name="Overmann J."/>
            <person name="Stecher B."/>
            <person name="Clavel T."/>
        </authorList>
    </citation>
    <scope>NUCLEOTIDE SEQUENCE [LARGE SCALE GENOMIC DNA]</scope>
    <source>
        <strain evidence="3 4">DSM 28560</strain>
    </source>
</reference>
<name>A0A4V2WS54_9FIRM</name>
<dbReference type="RefSeq" id="WP_132281048.1">
    <property type="nucleotide sequence ID" value="NZ_JAOBST010000066.1"/>
</dbReference>
<protein>
    <submittedName>
        <fullName evidence="3">Serine/threonine protein phosphatase</fullName>
    </submittedName>
</protein>
<dbReference type="AlphaFoldDB" id="A0A4V2WS54"/>
<evidence type="ECO:0000259" key="2">
    <source>
        <dbReference type="SMART" id="SM00331"/>
    </source>
</evidence>
<dbReference type="SMART" id="SM00331">
    <property type="entry name" value="PP2C_SIG"/>
    <property type="match status" value="1"/>
</dbReference>
<dbReference type="GO" id="GO:0016791">
    <property type="term" value="F:phosphatase activity"/>
    <property type="evidence" value="ECO:0007669"/>
    <property type="project" value="TreeGrafter"/>
</dbReference>
<evidence type="ECO:0000313" key="3">
    <source>
        <dbReference type="EMBL" id="TDA20290.1"/>
    </source>
</evidence>
<proteinExistence type="predicted"/>
<dbReference type="InterPro" id="IPR001932">
    <property type="entry name" value="PPM-type_phosphatase-like_dom"/>
</dbReference>